<feature type="compositionally biased region" description="Basic and acidic residues" evidence="1">
    <location>
        <begin position="76"/>
        <end position="89"/>
    </location>
</feature>
<dbReference type="EMBL" id="SDMP01000012">
    <property type="protein sequence ID" value="RYR24825.1"/>
    <property type="molecule type" value="Genomic_DNA"/>
</dbReference>
<sequence length="210" mass="22067">MLRLTAYIPHHPQPPAPQHAVFEPIPYYIPQPPAYSHGCHHSQGSHHSQHSHHAQSSHHSQHSQHSPHAQSSHHSQHSDHCQSGQHHDPILTIPSGTDWFDFSSGGEAGLGGWSDFSGIPSLSVSADPHRALVDMAHGLQGRTSDRTSGSASCDSGFMQRQRAYTVVDTFNPGSSAPAEVGGSAASTDAGGSAAPTEAGGSGAPRVDDLV</sequence>
<name>A0A445AEG4_ARAHY</name>
<gene>
    <name evidence="2" type="ORF">Ahy_B02g058366</name>
</gene>
<evidence type="ECO:0000256" key="1">
    <source>
        <dbReference type="SAM" id="MobiDB-lite"/>
    </source>
</evidence>
<evidence type="ECO:0000313" key="3">
    <source>
        <dbReference type="Proteomes" id="UP000289738"/>
    </source>
</evidence>
<protein>
    <submittedName>
        <fullName evidence="2">Uncharacterized protein</fullName>
    </submittedName>
</protein>
<feature type="compositionally biased region" description="Low complexity" evidence="1">
    <location>
        <begin position="63"/>
        <end position="73"/>
    </location>
</feature>
<feature type="region of interest" description="Disordered" evidence="1">
    <location>
        <begin position="33"/>
        <end position="94"/>
    </location>
</feature>
<organism evidence="2 3">
    <name type="scientific">Arachis hypogaea</name>
    <name type="common">Peanut</name>
    <dbReference type="NCBI Taxonomy" id="3818"/>
    <lineage>
        <taxon>Eukaryota</taxon>
        <taxon>Viridiplantae</taxon>
        <taxon>Streptophyta</taxon>
        <taxon>Embryophyta</taxon>
        <taxon>Tracheophyta</taxon>
        <taxon>Spermatophyta</taxon>
        <taxon>Magnoliopsida</taxon>
        <taxon>eudicotyledons</taxon>
        <taxon>Gunneridae</taxon>
        <taxon>Pentapetalae</taxon>
        <taxon>rosids</taxon>
        <taxon>fabids</taxon>
        <taxon>Fabales</taxon>
        <taxon>Fabaceae</taxon>
        <taxon>Papilionoideae</taxon>
        <taxon>50 kb inversion clade</taxon>
        <taxon>dalbergioids sensu lato</taxon>
        <taxon>Dalbergieae</taxon>
        <taxon>Pterocarpus clade</taxon>
        <taxon>Arachis</taxon>
    </lineage>
</organism>
<keyword evidence="3" id="KW-1185">Reference proteome</keyword>
<feature type="compositionally biased region" description="Low complexity" evidence="1">
    <location>
        <begin position="181"/>
        <end position="194"/>
    </location>
</feature>
<accession>A0A445AEG4</accession>
<dbReference type="AlphaFoldDB" id="A0A445AEG4"/>
<comment type="caution">
    <text evidence="2">The sequence shown here is derived from an EMBL/GenBank/DDBJ whole genome shotgun (WGS) entry which is preliminary data.</text>
</comment>
<proteinExistence type="predicted"/>
<reference evidence="2 3" key="1">
    <citation type="submission" date="2019-01" db="EMBL/GenBank/DDBJ databases">
        <title>Sequencing of cultivated peanut Arachis hypogaea provides insights into genome evolution and oil improvement.</title>
        <authorList>
            <person name="Chen X."/>
        </authorList>
    </citation>
    <scope>NUCLEOTIDE SEQUENCE [LARGE SCALE GENOMIC DNA]</scope>
    <source>
        <strain evidence="3">cv. Fuhuasheng</strain>
        <tissue evidence="2">Leaves</tissue>
    </source>
</reference>
<dbReference type="Proteomes" id="UP000289738">
    <property type="component" value="Chromosome B02"/>
</dbReference>
<evidence type="ECO:0000313" key="2">
    <source>
        <dbReference type="EMBL" id="RYR24825.1"/>
    </source>
</evidence>
<feature type="compositionally biased region" description="Basic residues" evidence="1">
    <location>
        <begin position="38"/>
        <end position="62"/>
    </location>
</feature>
<feature type="region of interest" description="Disordered" evidence="1">
    <location>
        <begin position="175"/>
        <end position="210"/>
    </location>
</feature>